<comment type="caution">
    <text evidence="5">The sequence shown here is derived from an EMBL/GenBank/DDBJ whole genome shotgun (WGS) entry which is preliminary data.</text>
</comment>
<evidence type="ECO:0000313" key="5">
    <source>
        <dbReference type="EMBL" id="KAA8893159.1"/>
    </source>
</evidence>
<dbReference type="GO" id="GO:0016614">
    <property type="term" value="F:oxidoreductase activity, acting on CH-OH group of donors"/>
    <property type="evidence" value="ECO:0007669"/>
    <property type="project" value="UniProtKB-ARBA"/>
</dbReference>
<dbReference type="SUPFAM" id="SSF51735">
    <property type="entry name" value="NAD(P)-binding Rossmann-fold domains"/>
    <property type="match status" value="1"/>
</dbReference>
<dbReference type="Proteomes" id="UP000326924">
    <property type="component" value="Unassembled WGS sequence"/>
</dbReference>
<dbReference type="PANTHER" id="PTHR48107:SF7">
    <property type="entry name" value="RE15974P"/>
    <property type="match status" value="1"/>
</dbReference>
<dbReference type="EMBL" id="VXIS01000487">
    <property type="protein sequence ID" value="KAA8893159.1"/>
    <property type="molecule type" value="Genomic_DNA"/>
</dbReference>
<comment type="similarity">
    <text evidence="1 4">Belongs to the short-chain dehydrogenases/reductases (SDR) family.</text>
</comment>
<dbReference type="InterPro" id="IPR020904">
    <property type="entry name" value="Sc_DH/Rdtase_CS"/>
</dbReference>
<dbReference type="PRINTS" id="PR00080">
    <property type="entry name" value="SDRFAMILY"/>
</dbReference>
<reference evidence="5 6" key="1">
    <citation type="submission" date="2019-09" db="EMBL/GenBank/DDBJ databases">
        <title>Draft genome of the ectomycorrhizal ascomycete Sphaerosporella brunnea.</title>
        <authorList>
            <consortium name="DOE Joint Genome Institute"/>
            <person name="Benucci G.M."/>
            <person name="Marozzi G."/>
            <person name="Antonielli L."/>
            <person name="Sanchez S."/>
            <person name="Marco P."/>
            <person name="Wang X."/>
            <person name="Falini L.B."/>
            <person name="Barry K."/>
            <person name="Haridas S."/>
            <person name="Lipzen A."/>
            <person name="Labutti K."/>
            <person name="Grigoriev I.V."/>
            <person name="Murat C."/>
            <person name="Martin F."/>
            <person name="Albertini E."/>
            <person name="Donnini D."/>
            <person name="Bonito G."/>
        </authorList>
    </citation>
    <scope>NUCLEOTIDE SEQUENCE [LARGE SCALE GENOMIC DNA]</scope>
    <source>
        <strain evidence="5 6">Sb_GMNB300</strain>
    </source>
</reference>
<organism evidence="5 6">
    <name type="scientific">Sphaerosporella brunnea</name>
    <dbReference type="NCBI Taxonomy" id="1250544"/>
    <lineage>
        <taxon>Eukaryota</taxon>
        <taxon>Fungi</taxon>
        <taxon>Dikarya</taxon>
        <taxon>Ascomycota</taxon>
        <taxon>Pezizomycotina</taxon>
        <taxon>Pezizomycetes</taxon>
        <taxon>Pezizales</taxon>
        <taxon>Pyronemataceae</taxon>
        <taxon>Sphaerosporella</taxon>
    </lineage>
</organism>
<evidence type="ECO:0000256" key="3">
    <source>
        <dbReference type="ARBA" id="ARBA00023002"/>
    </source>
</evidence>
<gene>
    <name evidence="5" type="ORF">FN846DRAFT_804884</name>
</gene>
<dbReference type="Gene3D" id="3.40.50.720">
    <property type="entry name" value="NAD(P)-binding Rossmann-like Domain"/>
    <property type="match status" value="1"/>
</dbReference>
<accession>A0A5J5EDV4</accession>
<proteinExistence type="inferred from homology"/>
<dbReference type="PROSITE" id="PS00061">
    <property type="entry name" value="ADH_SHORT"/>
    <property type="match status" value="1"/>
</dbReference>
<evidence type="ECO:0000256" key="2">
    <source>
        <dbReference type="ARBA" id="ARBA00022857"/>
    </source>
</evidence>
<evidence type="ECO:0000313" key="6">
    <source>
        <dbReference type="Proteomes" id="UP000326924"/>
    </source>
</evidence>
<keyword evidence="6" id="KW-1185">Reference proteome</keyword>
<dbReference type="OrthoDB" id="47007at2759"/>
<keyword evidence="3" id="KW-0560">Oxidoreductase</keyword>
<name>A0A5J5EDV4_9PEZI</name>
<dbReference type="PANTHER" id="PTHR48107">
    <property type="entry name" value="NADPH-DEPENDENT ALDEHYDE REDUCTASE-LIKE PROTEIN, CHLOROPLASTIC-RELATED"/>
    <property type="match status" value="1"/>
</dbReference>
<dbReference type="InterPro" id="IPR002347">
    <property type="entry name" value="SDR_fam"/>
</dbReference>
<evidence type="ECO:0000256" key="1">
    <source>
        <dbReference type="ARBA" id="ARBA00006484"/>
    </source>
</evidence>
<dbReference type="AlphaFoldDB" id="A0A5J5EDV4"/>
<dbReference type="Pfam" id="PF00106">
    <property type="entry name" value="adh_short"/>
    <property type="match status" value="1"/>
</dbReference>
<keyword evidence="2" id="KW-0521">NADP</keyword>
<dbReference type="InParanoid" id="A0A5J5EDV4"/>
<evidence type="ECO:0000256" key="4">
    <source>
        <dbReference type="RuleBase" id="RU000363"/>
    </source>
</evidence>
<dbReference type="CDD" id="cd05233">
    <property type="entry name" value="SDR_c"/>
    <property type="match status" value="1"/>
</dbReference>
<dbReference type="InterPro" id="IPR036291">
    <property type="entry name" value="NAD(P)-bd_dom_sf"/>
</dbReference>
<protein>
    <submittedName>
        <fullName evidence="5">Dehydrogenase with different specificitie</fullName>
    </submittedName>
</protein>
<dbReference type="PRINTS" id="PR00081">
    <property type="entry name" value="GDHRDH"/>
</dbReference>
<sequence>MSSAFDGTSLLTDKPQTLKGKLAVITGCTRGIGLEITYTLASLGCQILGTYSNSSSSASTTLSSILSGHTKYVGVCADIRTPSSSIAAIVSALDTSFPKQQPVDIVVNNAAVATLSPLRSLDAQDLLDSLTGNTIFPALLLQALLPRLATDGGARIINISSEGSHLGRANTTAYSASKAALESMTRTWAKELGQEYGGLTVNALALGMVKTDLYWKLPEHRREFWEEKLKETPVEGRVGCTQDVAGVVEFLVGEGSRWVSGQVIAVGGGNLMIV</sequence>